<accession>A0A937DIL2</accession>
<evidence type="ECO:0000313" key="3">
    <source>
        <dbReference type="Proteomes" id="UP000642920"/>
    </source>
</evidence>
<proteinExistence type="predicted"/>
<sequence length="122" mass="13432">MSKKTVIIGATTNPSRYAYFAADRLTNAGHEIVPVGIKKGEVFGEEILDIKKSPEVTDVDTVTMYLGPQNQPEYYDYIVGLNPKRIIFNPGTENPELVKKAQEAGIETEYACTLVMLGSGVY</sequence>
<dbReference type="Pfam" id="PF13380">
    <property type="entry name" value="CoA_binding_2"/>
    <property type="match status" value="1"/>
</dbReference>
<evidence type="ECO:0000313" key="2">
    <source>
        <dbReference type="EMBL" id="MBL0765110.1"/>
    </source>
</evidence>
<dbReference type="RefSeq" id="WP_201919435.1">
    <property type="nucleotide sequence ID" value="NZ_JAERQG010000002.1"/>
</dbReference>
<reference evidence="2" key="1">
    <citation type="submission" date="2021-01" db="EMBL/GenBank/DDBJ databases">
        <title>Marivirga sp. nov., isolated from intertidal surface sediments.</title>
        <authorList>
            <person name="Zhang M."/>
        </authorList>
    </citation>
    <scope>NUCLEOTIDE SEQUENCE</scope>
    <source>
        <strain evidence="2">SM1354</strain>
    </source>
</reference>
<organism evidence="2 3">
    <name type="scientific">Marivirga atlantica</name>
    <dbReference type="NCBI Taxonomy" id="1548457"/>
    <lineage>
        <taxon>Bacteria</taxon>
        <taxon>Pseudomonadati</taxon>
        <taxon>Bacteroidota</taxon>
        <taxon>Cytophagia</taxon>
        <taxon>Cytophagales</taxon>
        <taxon>Marivirgaceae</taxon>
        <taxon>Marivirga</taxon>
    </lineage>
</organism>
<dbReference type="EMBL" id="JAERQG010000002">
    <property type="protein sequence ID" value="MBL0765110.1"/>
    <property type="molecule type" value="Genomic_DNA"/>
</dbReference>
<gene>
    <name evidence="2" type="ORF">JKP34_07605</name>
</gene>
<dbReference type="InterPro" id="IPR003781">
    <property type="entry name" value="CoA-bd"/>
</dbReference>
<protein>
    <submittedName>
        <fullName evidence="2">CoA-binding protein</fullName>
    </submittedName>
</protein>
<dbReference type="Gene3D" id="3.40.50.720">
    <property type="entry name" value="NAD(P)-binding Rossmann-like Domain"/>
    <property type="match status" value="1"/>
</dbReference>
<feature type="domain" description="CoA-binding" evidence="1">
    <location>
        <begin position="3"/>
        <end position="117"/>
    </location>
</feature>
<comment type="caution">
    <text evidence="2">The sequence shown here is derived from an EMBL/GenBank/DDBJ whole genome shotgun (WGS) entry which is preliminary data.</text>
</comment>
<dbReference type="AlphaFoldDB" id="A0A937DIL2"/>
<dbReference type="Proteomes" id="UP000642920">
    <property type="component" value="Unassembled WGS sequence"/>
</dbReference>
<evidence type="ECO:0000259" key="1">
    <source>
        <dbReference type="Pfam" id="PF13380"/>
    </source>
</evidence>
<name>A0A937DIL2_9BACT</name>
<dbReference type="InterPro" id="IPR036291">
    <property type="entry name" value="NAD(P)-bd_dom_sf"/>
</dbReference>
<keyword evidence="3" id="KW-1185">Reference proteome</keyword>
<dbReference type="SUPFAM" id="SSF51735">
    <property type="entry name" value="NAD(P)-binding Rossmann-fold domains"/>
    <property type="match status" value="1"/>
</dbReference>